<feature type="binding site" evidence="13">
    <location>
        <position position="237"/>
    </location>
    <ligand>
        <name>NADPH</name>
        <dbReference type="ChEBI" id="CHEBI:57783"/>
    </ligand>
</feature>
<dbReference type="InterPro" id="IPR013512">
    <property type="entry name" value="DXP_reductoisomerase_N"/>
</dbReference>
<evidence type="ECO:0000256" key="8">
    <source>
        <dbReference type="ARBA" id="ARBA00023211"/>
    </source>
</evidence>
<dbReference type="AlphaFoldDB" id="W8V4X5"/>
<feature type="binding site" evidence="13">
    <location>
        <position position="35"/>
    </location>
    <ligand>
        <name>NADPH</name>
        <dbReference type="ChEBI" id="CHEBI:57783"/>
    </ligand>
</feature>
<feature type="domain" description="1-deoxy-D-xylulose 5-phosphate reductoisomerase C-terminal" evidence="16">
    <location>
        <begin position="168"/>
        <end position="261"/>
    </location>
</feature>
<dbReference type="GO" id="GO:0051484">
    <property type="term" value="P:isopentenyl diphosphate biosynthetic process, methylerythritol 4-phosphate pathway involved in terpenoid biosynthetic process"/>
    <property type="evidence" value="ECO:0007669"/>
    <property type="project" value="TreeGrafter"/>
</dbReference>
<comment type="catalytic activity">
    <reaction evidence="10">
        <text>2-C-methyl-D-erythritol 4-phosphate + NADP(+) = 1-deoxy-D-xylulose 5-phosphate + NADPH + H(+)</text>
        <dbReference type="Rhea" id="RHEA:13717"/>
        <dbReference type="ChEBI" id="CHEBI:15378"/>
        <dbReference type="ChEBI" id="CHEBI:57783"/>
        <dbReference type="ChEBI" id="CHEBI:57792"/>
        <dbReference type="ChEBI" id="CHEBI:58262"/>
        <dbReference type="ChEBI" id="CHEBI:58349"/>
        <dbReference type="EC" id="1.1.1.267"/>
    </reaction>
    <physiologicalReaction direction="right-to-left" evidence="10">
        <dbReference type="Rhea" id="RHEA:13719"/>
    </physiologicalReaction>
</comment>
<feature type="binding site" evidence="13">
    <location>
        <position position="148"/>
    </location>
    <ligand>
        <name>NADPH</name>
        <dbReference type="ChEBI" id="CHEBI:57783"/>
    </ligand>
</feature>
<dbReference type="SUPFAM" id="SSF69055">
    <property type="entry name" value="1-deoxy-D-xylulose-5-phosphate reductoisomerase, C-terminal domain"/>
    <property type="match status" value="1"/>
</dbReference>
<dbReference type="PATRIC" id="fig|1420013.3.peg.4213"/>
<evidence type="ECO:0000259" key="16">
    <source>
        <dbReference type="Pfam" id="PF08436"/>
    </source>
</evidence>
<feature type="binding site" evidence="13">
    <location>
        <position position="174"/>
    </location>
    <ligand>
        <name>1-deoxy-D-xylulose 5-phosphate</name>
        <dbReference type="ChEBI" id="CHEBI:57792"/>
    </ligand>
</feature>
<comment type="subunit">
    <text evidence="13">Homodimer.</text>
</comment>
<feature type="binding site" evidence="13">
    <location>
        <position position="34"/>
    </location>
    <ligand>
        <name>NADPH</name>
        <dbReference type="ChEBI" id="CHEBI:57783"/>
    </ligand>
</feature>
<dbReference type="GO" id="GO:0030604">
    <property type="term" value="F:1-deoxy-D-xylulose-5-phosphate reductoisomerase activity"/>
    <property type="evidence" value="ECO:0007669"/>
    <property type="project" value="UniProtKB-UniRule"/>
</dbReference>
<dbReference type="HOGENOM" id="CLU_035714_4_0_6"/>
<feature type="binding site" evidence="13">
    <location>
        <position position="32"/>
    </location>
    <ligand>
        <name>NADPH</name>
        <dbReference type="ChEBI" id="CHEBI:57783"/>
    </ligand>
</feature>
<evidence type="ECO:0000256" key="10">
    <source>
        <dbReference type="ARBA" id="ARBA00048543"/>
    </source>
</evidence>
<feature type="binding site" evidence="13">
    <location>
        <position position="253"/>
    </location>
    <ligand>
        <name>Mn(2+)</name>
        <dbReference type="ChEBI" id="CHEBI:29035"/>
    </ligand>
</feature>
<comment type="pathway">
    <text evidence="2 13">Isoprenoid biosynthesis; isopentenyl diphosphate biosynthesis via DXP pathway; isopentenyl diphosphate from 1-deoxy-D-xylulose 5-phosphate: step 1/6.</text>
</comment>
<dbReference type="GO" id="GO:0030145">
    <property type="term" value="F:manganese ion binding"/>
    <property type="evidence" value="ECO:0007669"/>
    <property type="project" value="TreeGrafter"/>
</dbReference>
<organism evidence="18 19">
    <name type="scientific">Klebsiella pneumoniae 30684/NJST258_2</name>
    <dbReference type="NCBI Taxonomy" id="1420013"/>
    <lineage>
        <taxon>Bacteria</taxon>
        <taxon>Pseudomonadati</taxon>
        <taxon>Pseudomonadota</taxon>
        <taxon>Gammaproteobacteria</taxon>
        <taxon>Enterobacterales</taxon>
        <taxon>Enterobacteriaceae</taxon>
        <taxon>Klebsiella/Raoultella group</taxon>
        <taxon>Klebsiella</taxon>
        <taxon>Klebsiella pneumoniae complex</taxon>
    </lineage>
</organism>
<feature type="binding site" evidence="13">
    <location>
        <position position="173"/>
    </location>
    <ligand>
        <name>1-deoxy-D-xylulose 5-phosphate</name>
        <dbReference type="ChEBI" id="CHEBI:57792"/>
    </ligand>
</feature>
<reference evidence="18 19" key="1">
    <citation type="journal article" date="2014" name="Proc. Natl. Acad. Sci. U.S.A.">
        <title>Molecular dissection of the evolution of carbapenem-resistant multilocus sequence type 258 Klebsiella pneumoniae.</title>
        <authorList>
            <person name="Deleo F.R."/>
            <person name="Chen L."/>
            <person name="Porcella S.F."/>
            <person name="Martens C.A."/>
            <person name="Kobayashi S.D."/>
            <person name="Porter A.R."/>
            <person name="Chavda K.D."/>
            <person name="Jacobs M.R."/>
            <person name="Mathema B."/>
            <person name="Olsen R.J."/>
            <person name="Bonomo R.A."/>
            <person name="Musser J.M."/>
            <person name="Kreiswirth B.N."/>
        </authorList>
    </citation>
    <scope>NUCLEOTIDE SEQUENCE [LARGE SCALE GENOMIC DNA]</scope>
    <source>
        <strain evidence="18">30684/NJST258_2</strain>
    </source>
</reference>
<keyword evidence="6 13" id="KW-0521">NADP</keyword>
<dbReference type="PANTHER" id="PTHR30525:SF0">
    <property type="entry name" value="1-DEOXY-D-XYLULOSE 5-PHOSPHATE REDUCTOISOMERASE, CHLOROPLASTIC"/>
    <property type="match status" value="1"/>
</dbReference>
<dbReference type="UniPathway" id="UPA00056">
    <property type="reaction ID" value="UER00092"/>
</dbReference>
<keyword evidence="9 13" id="KW-0414">Isoprene biosynthesis</keyword>
<feature type="binding site" evidence="13">
    <location>
        <position position="60"/>
    </location>
    <ligand>
        <name>NADPH</name>
        <dbReference type="ChEBI" id="CHEBI:57783"/>
    </ligand>
</feature>
<feature type="binding site" evidence="13">
    <location>
        <position position="231"/>
    </location>
    <ligand>
        <name>1-deoxy-D-xylulose 5-phosphate</name>
        <dbReference type="ChEBI" id="CHEBI:57792"/>
    </ligand>
</feature>
<dbReference type="EMBL" id="CP006918">
    <property type="protein sequence ID" value="AHM81262.1"/>
    <property type="molecule type" value="Genomic_DNA"/>
</dbReference>
<evidence type="ECO:0000256" key="12">
    <source>
        <dbReference type="ARBA" id="ARBA00071224"/>
    </source>
</evidence>
<dbReference type="FunFam" id="1.10.1740.10:FF:000004">
    <property type="entry name" value="1-deoxy-D-xylulose 5-phosphate reductoisomerase"/>
    <property type="match status" value="1"/>
</dbReference>
<feature type="binding site" evidence="13">
    <location>
        <position position="59"/>
    </location>
    <ligand>
        <name>NADPH</name>
        <dbReference type="ChEBI" id="CHEBI:57783"/>
    </ligand>
</feature>
<dbReference type="SUPFAM" id="SSF51735">
    <property type="entry name" value="NAD(P)-binding Rossmann-fold domains"/>
    <property type="match status" value="1"/>
</dbReference>
<feature type="binding site" evidence="13">
    <location>
        <position position="244"/>
    </location>
    <ligand>
        <name>1-deoxy-D-xylulose 5-phosphate</name>
        <dbReference type="ChEBI" id="CHEBI:57792"/>
    </ligand>
</feature>
<dbReference type="InterPro" id="IPR026877">
    <property type="entry name" value="DXPR_C"/>
</dbReference>
<dbReference type="NCBIfam" id="NF003938">
    <property type="entry name" value="PRK05447.1-1"/>
    <property type="match status" value="1"/>
</dbReference>
<gene>
    <name evidence="13" type="primary">dxr</name>
    <name evidence="18" type="ORF">KPNJ2_04486</name>
</gene>
<feature type="chain" id="PRO_5004913780" description="1-deoxy-D-xylulose 5-phosphate reductoisomerase" evidence="14">
    <location>
        <begin position="24"/>
        <end position="422"/>
    </location>
</feature>
<feature type="binding site" evidence="13">
    <location>
        <position position="174"/>
    </location>
    <ligand>
        <name>Mn(2+)</name>
        <dbReference type="ChEBI" id="CHEBI:29035"/>
    </ligand>
</feature>
<dbReference type="KEGG" id="kps:KPNJ2_04486"/>
<sequence length="422" mass="45791">MLRRGLLAAFCFLFCFHSSGRLMKQLTVLGSTGSIGCSTLDVVRHNPGRFSVAALVAGKNVDRMVEQCLEFTPRYAVMDDAQSAERLRTRLHEHGSRTEVLSGQQAAAEVAALDEVDQVMAAIVGAAGLVPTLAAIRAGKTVLLANKESLVTCGRLFMEAVQQSGARLLPVDSEHNAIFQSMPETIQQHLGYADLARNGVSSILLTGSGGPFRETAVAELAAMTPDQACRHPNWSMGRKISVDSATMMNKGLEYIEARWLFNASAQQMEVLIHPQSVIHSMVRYQDGSVLAQLGEPDMRTPIAHTMGWPQRLNSGVKPLDFCQLSNLSFSAPDYTRYPCLKLAMDAFDVGQAATTTLNAANEESVAAFLHGDIRFTDIAAVNLAVLDKMDLQEPQSIDDVLVIDAEARAIAHQQLQRLVAQA</sequence>
<dbReference type="GO" id="GO:0070402">
    <property type="term" value="F:NADPH binding"/>
    <property type="evidence" value="ECO:0007669"/>
    <property type="project" value="InterPro"/>
</dbReference>
<feature type="binding site" evidence="13">
    <location>
        <position position="58"/>
    </location>
    <ligand>
        <name>NADPH</name>
        <dbReference type="ChEBI" id="CHEBI:57783"/>
    </ligand>
</feature>
<accession>W8V4X5</accession>
<comment type="cofactor">
    <cofactor evidence="1">
        <name>Co(2+)</name>
        <dbReference type="ChEBI" id="CHEBI:48828"/>
    </cofactor>
</comment>
<evidence type="ECO:0000256" key="1">
    <source>
        <dbReference type="ARBA" id="ARBA00001941"/>
    </source>
</evidence>
<keyword evidence="18" id="KW-0413">Isomerase</keyword>
<dbReference type="NCBIfam" id="NF009114">
    <property type="entry name" value="PRK12464.1"/>
    <property type="match status" value="1"/>
</dbReference>
<dbReference type="Proteomes" id="UP000019586">
    <property type="component" value="Chromosome"/>
</dbReference>
<dbReference type="PIRSF" id="PIRSF006205">
    <property type="entry name" value="Dxp_reductismrs"/>
    <property type="match status" value="1"/>
</dbReference>
<evidence type="ECO:0000256" key="13">
    <source>
        <dbReference type="HAMAP-Rule" id="MF_00183"/>
    </source>
</evidence>
<feature type="binding site" evidence="13">
    <location>
        <position position="147"/>
    </location>
    <ligand>
        <name>1-deoxy-D-xylulose 5-phosphate</name>
        <dbReference type="ChEBI" id="CHEBI:57792"/>
    </ligand>
</feature>
<evidence type="ECO:0000256" key="7">
    <source>
        <dbReference type="ARBA" id="ARBA00023002"/>
    </source>
</evidence>
<feature type="binding site" evidence="13">
    <location>
        <position position="253"/>
    </location>
    <ligand>
        <name>1-deoxy-D-xylulose 5-phosphate</name>
        <dbReference type="ChEBI" id="CHEBI:57792"/>
    </ligand>
</feature>
<feature type="binding site" evidence="13">
    <location>
        <position position="250"/>
    </location>
    <ligand>
        <name>1-deoxy-D-xylulose 5-phosphate</name>
        <dbReference type="ChEBI" id="CHEBI:57792"/>
    </ligand>
</feature>
<dbReference type="Pfam" id="PF08436">
    <property type="entry name" value="DXP_redisom_C"/>
    <property type="match status" value="1"/>
</dbReference>
<evidence type="ECO:0000256" key="11">
    <source>
        <dbReference type="ARBA" id="ARBA00054845"/>
    </source>
</evidence>
<feature type="domain" description="1-deoxy-D-xylulose 5-phosphate reductoisomerase N-terminal" evidence="15">
    <location>
        <begin position="26"/>
        <end position="154"/>
    </location>
</feature>
<evidence type="ECO:0000256" key="3">
    <source>
        <dbReference type="ARBA" id="ARBA00006825"/>
    </source>
</evidence>
<evidence type="ECO:0000256" key="14">
    <source>
        <dbReference type="SAM" id="SignalP"/>
    </source>
</evidence>
<evidence type="ECO:0000256" key="9">
    <source>
        <dbReference type="ARBA" id="ARBA00023229"/>
    </source>
</evidence>
<dbReference type="Gene3D" id="3.40.50.720">
    <property type="entry name" value="NAD(P)-binding Rossmann-like Domain"/>
    <property type="match status" value="1"/>
</dbReference>
<keyword evidence="14" id="KW-0732">Signal</keyword>
<evidence type="ECO:0000259" key="17">
    <source>
        <dbReference type="Pfam" id="PF13288"/>
    </source>
</evidence>
<dbReference type="HAMAP" id="MF_00183">
    <property type="entry name" value="DXP_reductoisom"/>
    <property type="match status" value="1"/>
</dbReference>
<feature type="binding site" evidence="13">
    <location>
        <position position="208"/>
    </location>
    <ligand>
        <name>1-deoxy-D-xylulose 5-phosphate</name>
        <dbReference type="ChEBI" id="CHEBI:57792"/>
    </ligand>
</feature>
<evidence type="ECO:0000256" key="4">
    <source>
        <dbReference type="ARBA" id="ARBA00012366"/>
    </source>
</evidence>
<keyword evidence="7 13" id="KW-0560">Oxidoreductase</keyword>
<comment type="similarity">
    <text evidence="3 13">Belongs to the DXR family.</text>
</comment>
<feature type="binding site" evidence="13">
    <location>
        <position position="146"/>
    </location>
    <ligand>
        <name>NADPH</name>
        <dbReference type="ChEBI" id="CHEBI:57783"/>
    </ligand>
</feature>
<feature type="binding site" evidence="13">
    <location>
        <position position="172"/>
    </location>
    <ligand>
        <name>Mn(2+)</name>
        <dbReference type="ChEBI" id="CHEBI:29035"/>
    </ligand>
</feature>
<proteinExistence type="inferred from homology"/>
<keyword evidence="8 13" id="KW-0464">Manganese</keyword>
<comment type="cofactor">
    <cofactor evidence="13">
        <name>Mg(2+)</name>
        <dbReference type="ChEBI" id="CHEBI:18420"/>
    </cofactor>
    <cofactor evidence="13">
        <name>Mn(2+)</name>
        <dbReference type="ChEBI" id="CHEBI:29035"/>
    </cofactor>
</comment>
<dbReference type="GO" id="GO:0016853">
    <property type="term" value="F:isomerase activity"/>
    <property type="evidence" value="ECO:0007669"/>
    <property type="project" value="UniProtKB-KW"/>
</dbReference>
<keyword evidence="5 13" id="KW-0479">Metal-binding</keyword>
<evidence type="ECO:0000256" key="2">
    <source>
        <dbReference type="ARBA" id="ARBA00005094"/>
    </source>
</evidence>
<dbReference type="InterPro" id="IPR003821">
    <property type="entry name" value="DXP_reductoisomerase"/>
</dbReference>
<feature type="binding site" evidence="13">
    <location>
        <position position="249"/>
    </location>
    <ligand>
        <name>1-deoxy-D-xylulose 5-phosphate</name>
        <dbReference type="ChEBI" id="CHEBI:57792"/>
    </ligand>
</feature>
<feature type="signal peptide" evidence="14">
    <location>
        <begin position="1"/>
        <end position="23"/>
    </location>
</feature>
<dbReference type="Pfam" id="PF02670">
    <property type="entry name" value="DXP_reductoisom"/>
    <property type="match status" value="1"/>
</dbReference>
<dbReference type="FunFam" id="3.40.50.720:FF:000045">
    <property type="entry name" value="1-deoxy-D-xylulose 5-phosphate reductoisomerase"/>
    <property type="match status" value="1"/>
</dbReference>
<dbReference type="EC" id="1.1.1.267" evidence="4 13"/>
<dbReference type="InterPro" id="IPR013644">
    <property type="entry name" value="DXP_reductoisomerase_C"/>
</dbReference>
<dbReference type="PANTHER" id="PTHR30525">
    <property type="entry name" value="1-DEOXY-D-XYLULOSE 5-PHOSPHATE REDUCTOISOMERASE"/>
    <property type="match status" value="1"/>
</dbReference>
<comment type="function">
    <text evidence="11 13">Catalyzes the NADPH-dependent rearrangement and reduction of 1-deoxy-D-xylulose-5-phosphate (DXP) to 2-C-methyl-D-erythritol 4-phosphate (MEP).</text>
</comment>
<feature type="binding site" evidence="13">
    <location>
        <position position="33"/>
    </location>
    <ligand>
        <name>NADPH</name>
        <dbReference type="ChEBI" id="CHEBI:57783"/>
    </ligand>
</feature>
<feature type="domain" description="DXP reductoisomerase C-terminal" evidence="17">
    <location>
        <begin position="293"/>
        <end position="409"/>
    </location>
</feature>
<evidence type="ECO:0000313" key="18">
    <source>
        <dbReference type="EMBL" id="AHM81262.1"/>
    </source>
</evidence>
<dbReference type="SUPFAM" id="SSF55347">
    <property type="entry name" value="Glyceraldehyde-3-phosphate dehydrogenase-like, C-terminal domain"/>
    <property type="match status" value="1"/>
</dbReference>
<dbReference type="InterPro" id="IPR036169">
    <property type="entry name" value="DXPR_C_sf"/>
</dbReference>
<dbReference type="Gene3D" id="1.10.1740.10">
    <property type="match status" value="1"/>
</dbReference>
<keyword evidence="13" id="KW-0460">Magnesium</keyword>
<dbReference type="NCBIfam" id="TIGR00243">
    <property type="entry name" value="Dxr"/>
    <property type="match status" value="1"/>
</dbReference>
<evidence type="ECO:0000313" key="19">
    <source>
        <dbReference type="Proteomes" id="UP000019586"/>
    </source>
</evidence>
<evidence type="ECO:0000256" key="6">
    <source>
        <dbReference type="ARBA" id="ARBA00022857"/>
    </source>
</evidence>
<protein>
    <recommendedName>
        <fullName evidence="12 13">1-deoxy-D-xylulose 5-phosphate reductoisomerase</fullName>
        <shortName evidence="13">DXP reductoisomerase</shortName>
        <ecNumber evidence="4 13">1.1.1.267</ecNumber>
    </recommendedName>
    <alternativeName>
        <fullName evidence="13">1-deoxyxylulose-5-phosphate reductoisomerase</fullName>
    </alternativeName>
    <alternativeName>
        <fullName evidence="13">2-C-methyl-D-erythritol 4-phosphate synthase</fullName>
    </alternativeName>
</protein>
<evidence type="ECO:0000259" key="15">
    <source>
        <dbReference type="Pfam" id="PF02670"/>
    </source>
</evidence>
<name>W8V4X5_KLEPN</name>
<evidence type="ECO:0000256" key="5">
    <source>
        <dbReference type="ARBA" id="ARBA00022723"/>
    </source>
</evidence>
<dbReference type="Pfam" id="PF13288">
    <property type="entry name" value="DXPR_C"/>
    <property type="match status" value="1"/>
</dbReference>
<dbReference type="InterPro" id="IPR036291">
    <property type="entry name" value="NAD(P)-bd_dom_sf"/>
</dbReference>